<gene>
    <name evidence="2" type="ORF">OUQ99_08150</name>
</gene>
<reference evidence="2 3" key="1">
    <citation type="journal article" date="2013" name="Int. J. Syst. Evol. Microbiol.">
        <title>Description of Streptomonospora sediminis sp. nov. and Streptomonospora nanhaiensis sp. nov., and reclassification of Nocardiopsis arabia Hozzein &amp; Goodfellow 2008 as Streptomonospora arabica comb. nov. and emended description of the genus Streptomonospora.</title>
        <authorList>
            <person name="Zhang D.F."/>
            <person name="Pan H.Q."/>
            <person name="He J."/>
            <person name="Zhang X.M."/>
            <person name="Zhang Y.G."/>
            <person name="Klenk H.P."/>
            <person name="Hu J.C."/>
            <person name="Li W.J."/>
        </authorList>
    </citation>
    <scope>NUCLEOTIDE SEQUENCE [LARGE SCALE GENOMIC DNA]</scope>
    <source>
        <strain evidence="2 3">12A09</strain>
    </source>
</reference>
<accession>A0ABY6YRS8</accession>
<keyword evidence="1" id="KW-1133">Transmembrane helix</keyword>
<feature type="transmembrane region" description="Helical" evidence="1">
    <location>
        <begin position="24"/>
        <end position="46"/>
    </location>
</feature>
<sequence>MALFTALFQWPVRFFLFDETWKQAALFSASTAVIALSVLLLLLWLLRHTPDTRGRTRGARRH</sequence>
<keyword evidence="1" id="KW-0472">Membrane</keyword>
<dbReference type="RefSeq" id="WP_267948818.1">
    <property type="nucleotide sequence ID" value="NZ_CP113264.1"/>
</dbReference>
<dbReference type="Proteomes" id="UP001156498">
    <property type="component" value="Chromosome"/>
</dbReference>
<name>A0ABY6YRS8_9ACTN</name>
<proteinExistence type="predicted"/>
<evidence type="ECO:0000256" key="1">
    <source>
        <dbReference type="SAM" id="Phobius"/>
    </source>
</evidence>
<protein>
    <submittedName>
        <fullName evidence="2">Uncharacterized protein</fullName>
    </submittedName>
</protein>
<keyword evidence="1" id="KW-0812">Transmembrane</keyword>
<organism evidence="2 3">
    <name type="scientific">Streptomonospora nanhaiensis</name>
    <dbReference type="NCBI Taxonomy" id="1323731"/>
    <lineage>
        <taxon>Bacteria</taxon>
        <taxon>Bacillati</taxon>
        <taxon>Actinomycetota</taxon>
        <taxon>Actinomycetes</taxon>
        <taxon>Streptosporangiales</taxon>
        <taxon>Nocardiopsidaceae</taxon>
        <taxon>Streptomonospora</taxon>
    </lineage>
</organism>
<evidence type="ECO:0000313" key="2">
    <source>
        <dbReference type="EMBL" id="WAE75046.1"/>
    </source>
</evidence>
<keyword evidence="3" id="KW-1185">Reference proteome</keyword>
<dbReference type="EMBL" id="CP113264">
    <property type="protein sequence ID" value="WAE75046.1"/>
    <property type="molecule type" value="Genomic_DNA"/>
</dbReference>
<evidence type="ECO:0000313" key="3">
    <source>
        <dbReference type="Proteomes" id="UP001156498"/>
    </source>
</evidence>